<reference evidence="1" key="1">
    <citation type="submission" date="2022-04" db="EMBL/GenBank/DDBJ databases">
        <authorList>
            <person name="Criscuolo A."/>
        </authorList>
    </citation>
    <scope>NUCLEOTIDE SEQUENCE</scope>
    <source>
        <strain evidence="1">CIP111895</strain>
    </source>
</reference>
<keyword evidence="2" id="KW-1185">Reference proteome</keyword>
<dbReference type="SUPFAM" id="SSF48371">
    <property type="entry name" value="ARM repeat"/>
    <property type="match status" value="1"/>
</dbReference>
<name>A0ABN8KNE7_9BACI</name>
<protein>
    <recommendedName>
        <fullName evidence="3">HEAT repeat domain-containing protein</fullName>
    </recommendedName>
</protein>
<dbReference type="Gene3D" id="1.25.10.10">
    <property type="entry name" value="Leucine-rich Repeat Variant"/>
    <property type="match status" value="1"/>
</dbReference>
<comment type="caution">
    <text evidence="1">The sequence shown here is derived from an EMBL/GenBank/DDBJ whole genome shotgun (WGS) entry which is preliminary data.</text>
</comment>
<dbReference type="InterPro" id="IPR011989">
    <property type="entry name" value="ARM-like"/>
</dbReference>
<dbReference type="Proteomes" id="UP000838308">
    <property type="component" value="Unassembled WGS sequence"/>
</dbReference>
<dbReference type="RefSeq" id="WP_248733965.1">
    <property type="nucleotide sequence ID" value="NZ_CALBWS010000002.1"/>
</dbReference>
<evidence type="ECO:0000313" key="1">
    <source>
        <dbReference type="EMBL" id="CAH2713630.1"/>
    </source>
</evidence>
<proteinExistence type="predicted"/>
<sequence>MKWGFFKKKQTNYPADQYSKDYINEILEALKDENEITKIPISFSFLLTSSEKLKLRTAKVLLESVSKLNNSHLFKLDKIFRERTSFDWTYDWKNESPKNLLLPTMSEDEKLTILGFCTFHPNGYFREKALHDLDSFSSGKELPYLILRCNDWVREVRETAKKYVESRISIKYVEHLVQNLPLIFQLKNAERDDHSELFEKVVNLLSQKESLPFIDQGTKSEISKIRYFCYKVIIYSKMFNKKMLVNYLKAEREPHSRLLLFNEIINDISQDEFNEYYSILKKDKFPMIRAKILERYYSFYPDQSTCELEKALVDKSGAIRSIARFLLKKQNITNFAPYYEEFIKQKSNVNLRGAILGLGEVGNTEQVKLIIPFIKDNRVGIVKAAIRSIMMIDANKYIDNFIEMLNHEHKGVSKEAMRCLLTTSCANKKDFLDRIYNQSNYEHTKYNAAILLCSLPKWESIQYIIEFYVNKTDSNIYNLGRSQFTNWLANFNRTFDTPSRTQVEAIKKILDQFGNDLEKSEKRHIEFCIKGF</sequence>
<evidence type="ECO:0000313" key="2">
    <source>
        <dbReference type="Proteomes" id="UP000838308"/>
    </source>
</evidence>
<dbReference type="InterPro" id="IPR016024">
    <property type="entry name" value="ARM-type_fold"/>
</dbReference>
<evidence type="ECO:0008006" key="3">
    <source>
        <dbReference type="Google" id="ProtNLM"/>
    </source>
</evidence>
<accession>A0ABN8KNE7</accession>
<gene>
    <name evidence="1" type="ORF">BACCIP111895_00766</name>
</gene>
<dbReference type="EMBL" id="CALBWS010000002">
    <property type="protein sequence ID" value="CAH2713630.1"/>
    <property type="molecule type" value="Genomic_DNA"/>
</dbReference>
<organism evidence="1 2">
    <name type="scientific">Neobacillus rhizosphaerae</name>
    <dbReference type="NCBI Taxonomy" id="2880965"/>
    <lineage>
        <taxon>Bacteria</taxon>
        <taxon>Bacillati</taxon>
        <taxon>Bacillota</taxon>
        <taxon>Bacilli</taxon>
        <taxon>Bacillales</taxon>
        <taxon>Bacillaceae</taxon>
        <taxon>Neobacillus</taxon>
    </lineage>
</organism>